<gene>
    <name evidence="2" type="ORF">D7I44_02420</name>
</gene>
<dbReference type="KEGG" id="gry:D7I44_02420"/>
<evidence type="ECO:0000313" key="3">
    <source>
        <dbReference type="Proteomes" id="UP000275069"/>
    </source>
</evidence>
<dbReference type="RefSeq" id="WP_120788026.1">
    <property type="nucleotide sequence ID" value="NZ_CP032624.1"/>
</dbReference>
<protein>
    <submittedName>
        <fullName evidence="2">Pyridoxamine 5-phosphate oxidase</fullName>
    </submittedName>
</protein>
<proteinExistence type="predicted"/>
<dbReference type="InterPro" id="IPR011576">
    <property type="entry name" value="Pyridox_Oxase_N"/>
</dbReference>
<dbReference type="Gene3D" id="2.30.110.10">
    <property type="entry name" value="Electron Transport, Fmn-binding Protein, Chain A"/>
    <property type="match status" value="1"/>
</dbReference>
<name>A0A387BJR1_9MICO</name>
<dbReference type="Pfam" id="PF01243">
    <property type="entry name" value="PNPOx_N"/>
    <property type="match status" value="1"/>
</dbReference>
<feature type="domain" description="Pyridoxamine 5'-phosphate oxidase N-terminal" evidence="1">
    <location>
        <begin position="26"/>
        <end position="137"/>
    </location>
</feature>
<dbReference type="Proteomes" id="UP000275069">
    <property type="component" value="Chromosome"/>
</dbReference>
<reference evidence="2 3" key="1">
    <citation type="submission" date="2018-09" db="EMBL/GenBank/DDBJ databases">
        <title>Genome sequencing of strain 2DFW10M-5.</title>
        <authorList>
            <person name="Heo J."/>
            <person name="Kim S.-J."/>
            <person name="Kwon S.-W."/>
        </authorList>
    </citation>
    <scope>NUCLEOTIDE SEQUENCE [LARGE SCALE GENOMIC DNA]</scope>
    <source>
        <strain evidence="2 3">2DFW10M-5</strain>
    </source>
</reference>
<evidence type="ECO:0000313" key="2">
    <source>
        <dbReference type="EMBL" id="AYG02492.1"/>
    </source>
</evidence>
<dbReference type="SUPFAM" id="SSF50475">
    <property type="entry name" value="FMN-binding split barrel"/>
    <property type="match status" value="1"/>
</dbReference>
<evidence type="ECO:0000259" key="1">
    <source>
        <dbReference type="Pfam" id="PF01243"/>
    </source>
</evidence>
<organism evidence="2 3">
    <name type="scientific">Gryllotalpicola protaetiae</name>
    <dbReference type="NCBI Taxonomy" id="2419771"/>
    <lineage>
        <taxon>Bacteria</taxon>
        <taxon>Bacillati</taxon>
        <taxon>Actinomycetota</taxon>
        <taxon>Actinomycetes</taxon>
        <taxon>Micrococcales</taxon>
        <taxon>Microbacteriaceae</taxon>
        <taxon>Gryllotalpicola</taxon>
    </lineage>
</organism>
<keyword evidence="3" id="KW-1185">Reference proteome</keyword>
<dbReference type="OrthoDB" id="7062584at2"/>
<dbReference type="InterPro" id="IPR012349">
    <property type="entry name" value="Split_barrel_FMN-bd"/>
</dbReference>
<dbReference type="AlphaFoldDB" id="A0A387BJR1"/>
<accession>A0A387BJR1</accession>
<dbReference type="EMBL" id="CP032624">
    <property type="protein sequence ID" value="AYG02492.1"/>
    <property type="molecule type" value="Genomic_DNA"/>
</dbReference>
<sequence length="163" mass="17374">MTPESVTEILSSPLAQELFASNIPAHIAYTGLDGAPRSVPISYTLNDGLFRVSSPLHARKVAALQADPRIALSIDTTGAWPARALLVRGTAAVELSEGLPDQYLDATTRTLGADVTGFIDSALAPLHPEWATVTITPSWAKLIDFETVYTEALTELFAQVQVG</sequence>